<gene>
    <name evidence="2" type="ORF">GD597_21420</name>
</gene>
<dbReference type="InterPro" id="IPR013619">
    <property type="entry name" value="DUF1737"/>
</dbReference>
<dbReference type="RefSeq" id="WP_171609993.1">
    <property type="nucleotide sequence ID" value="NZ_WHPF01000026.1"/>
</dbReference>
<dbReference type="AlphaFoldDB" id="A0A8J8JVH6"/>
<dbReference type="Proteomes" id="UP000598971">
    <property type="component" value="Unassembled WGS sequence"/>
</dbReference>
<evidence type="ECO:0000313" key="2">
    <source>
        <dbReference type="EMBL" id="NNV58038.1"/>
    </source>
</evidence>
<dbReference type="EMBL" id="WHPF01000026">
    <property type="protein sequence ID" value="NNV58038.1"/>
    <property type="molecule type" value="Genomic_DNA"/>
</dbReference>
<sequence length="64" mass="7414">MAYKEYQILSELNIYEFTQKVNQQMNEGWQPSGNVNLLLAHIANDLKIVEQGDLVIIYSQAMVR</sequence>
<dbReference type="Pfam" id="PF08410">
    <property type="entry name" value="DUF1737"/>
    <property type="match status" value="1"/>
</dbReference>
<protein>
    <submittedName>
        <fullName evidence="2">DUF1737 domain-containing protein</fullName>
    </submittedName>
</protein>
<reference evidence="2" key="1">
    <citation type="submission" date="2019-10" db="EMBL/GenBank/DDBJ databases">
        <title>Draft genome sequence of Panacibacter sp. KCS-6.</title>
        <authorList>
            <person name="Yim K.J."/>
        </authorList>
    </citation>
    <scope>NUCLEOTIDE SEQUENCE</scope>
    <source>
        <strain evidence="2">KCS-6</strain>
    </source>
</reference>
<evidence type="ECO:0000259" key="1">
    <source>
        <dbReference type="Pfam" id="PF08410"/>
    </source>
</evidence>
<proteinExistence type="predicted"/>
<name>A0A8J8JVH6_9BACT</name>
<feature type="domain" description="DUF1737" evidence="1">
    <location>
        <begin position="4"/>
        <end position="42"/>
    </location>
</feature>
<accession>A0A8J8JVH6</accession>
<keyword evidence="3" id="KW-1185">Reference proteome</keyword>
<evidence type="ECO:0000313" key="3">
    <source>
        <dbReference type="Proteomes" id="UP000598971"/>
    </source>
</evidence>
<comment type="caution">
    <text evidence="2">The sequence shown here is derived from an EMBL/GenBank/DDBJ whole genome shotgun (WGS) entry which is preliminary data.</text>
</comment>
<organism evidence="2 3">
    <name type="scientific">Limnovirga soli</name>
    <dbReference type="NCBI Taxonomy" id="2656915"/>
    <lineage>
        <taxon>Bacteria</taxon>
        <taxon>Pseudomonadati</taxon>
        <taxon>Bacteroidota</taxon>
        <taxon>Chitinophagia</taxon>
        <taxon>Chitinophagales</taxon>
        <taxon>Chitinophagaceae</taxon>
        <taxon>Limnovirga</taxon>
    </lineage>
</organism>